<reference evidence="1" key="1">
    <citation type="submission" date="2015-05" db="EMBL/GenBank/DDBJ databases">
        <title>Permanent draft genome of Rhodopirellula islandicus K833.</title>
        <authorList>
            <person name="Kizina J."/>
            <person name="Richter M."/>
            <person name="Glockner F.O."/>
            <person name="Harder J."/>
        </authorList>
    </citation>
    <scope>NUCLEOTIDE SEQUENCE [LARGE SCALE GENOMIC DNA]</scope>
    <source>
        <strain evidence="1">K833</strain>
    </source>
</reference>
<accession>A0A0J1BBG1</accession>
<dbReference type="PATRIC" id="fig|595434.4.peg.4057"/>
<evidence type="ECO:0000313" key="2">
    <source>
        <dbReference type="Proteomes" id="UP000036367"/>
    </source>
</evidence>
<dbReference type="AlphaFoldDB" id="A0A0J1BBG1"/>
<protein>
    <submittedName>
        <fullName evidence="1">Uncharacterized protein</fullName>
    </submittedName>
</protein>
<dbReference type="EMBL" id="LECT01000031">
    <property type="protein sequence ID" value="KLU03871.1"/>
    <property type="molecule type" value="Genomic_DNA"/>
</dbReference>
<name>A0A0J1BBG1_RHOIS</name>
<gene>
    <name evidence="1" type="ORF">RISK_004278</name>
</gene>
<evidence type="ECO:0000313" key="1">
    <source>
        <dbReference type="EMBL" id="KLU03871.1"/>
    </source>
</evidence>
<sequence>MSADRCTRTIQGGREFLQEVDFSASRKRLPRSIAIAS</sequence>
<keyword evidence="2" id="KW-1185">Reference proteome</keyword>
<dbReference type="STRING" id="595434.RISK_004278"/>
<proteinExistence type="predicted"/>
<organism evidence="1 2">
    <name type="scientific">Rhodopirellula islandica</name>
    <dbReference type="NCBI Taxonomy" id="595434"/>
    <lineage>
        <taxon>Bacteria</taxon>
        <taxon>Pseudomonadati</taxon>
        <taxon>Planctomycetota</taxon>
        <taxon>Planctomycetia</taxon>
        <taxon>Pirellulales</taxon>
        <taxon>Pirellulaceae</taxon>
        <taxon>Rhodopirellula</taxon>
    </lineage>
</organism>
<comment type="caution">
    <text evidence="1">The sequence shown here is derived from an EMBL/GenBank/DDBJ whole genome shotgun (WGS) entry which is preliminary data.</text>
</comment>
<dbReference type="Proteomes" id="UP000036367">
    <property type="component" value="Unassembled WGS sequence"/>
</dbReference>